<dbReference type="Pfam" id="PF00892">
    <property type="entry name" value="EamA"/>
    <property type="match status" value="2"/>
</dbReference>
<dbReference type="SUPFAM" id="SSF103481">
    <property type="entry name" value="Multidrug resistance efflux transporter EmrE"/>
    <property type="match status" value="2"/>
</dbReference>
<evidence type="ECO:0000256" key="10">
    <source>
        <dbReference type="ARBA" id="ARBA00023136"/>
    </source>
</evidence>
<keyword evidence="9" id="KW-0443">Lipid metabolism</keyword>
<evidence type="ECO:0000259" key="12">
    <source>
        <dbReference type="Pfam" id="PF00892"/>
    </source>
</evidence>
<dbReference type="GO" id="GO:0022857">
    <property type="term" value="F:transmembrane transporter activity"/>
    <property type="evidence" value="ECO:0007669"/>
    <property type="project" value="InterPro"/>
</dbReference>
<evidence type="ECO:0000256" key="8">
    <source>
        <dbReference type="ARBA" id="ARBA00022989"/>
    </source>
</evidence>
<feature type="transmembrane region" description="Helical" evidence="11">
    <location>
        <begin position="232"/>
        <end position="253"/>
    </location>
</feature>
<evidence type="ECO:0000256" key="2">
    <source>
        <dbReference type="ARBA" id="ARBA00022475"/>
    </source>
</evidence>
<dbReference type="PANTHER" id="PTHR30561:SF9">
    <property type="entry name" value="4-AMINO-4-DEOXY-L-ARABINOSE-PHOSPHOUNDECAPRENOL FLIPPASE SUBUNIT ARNF-RELATED"/>
    <property type="match status" value="1"/>
</dbReference>
<keyword evidence="7" id="KW-0448">Lipopolysaccharide biosynthesis</keyword>
<dbReference type="InterPro" id="IPR000620">
    <property type="entry name" value="EamA_dom"/>
</dbReference>
<organism evidence="13 14">
    <name type="scientific">Rhodovastum atsumiense</name>
    <dbReference type="NCBI Taxonomy" id="504468"/>
    <lineage>
        <taxon>Bacteria</taxon>
        <taxon>Pseudomonadati</taxon>
        <taxon>Pseudomonadota</taxon>
        <taxon>Alphaproteobacteria</taxon>
        <taxon>Acetobacterales</taxon>
        <taxon>Acetobacteraceae</taxon>
        <taxon>Rhodovastum</taxon>
    </lineage>
</organism>
<gene>
    <name evidence="13" type="ORF">F1189_00945</name>
</gene>
<reference evidence="13 14" key="1">
    <citation type="submission" date="2019-09" db="EMBL/GenBank/DDBJ databases">
        <title>Genome sequence of Rhodovastum atsumiense, a diverse member of the Acetobacteraceae family of non-sulfur purple photosynthetic bacteria.</title>
        <authorList>
            <person name="Meyer T."/>
            <person name="Kyndt J."/>
        </authorList>
    </citation>
    <scope>NUCLEOTIDE SEQUENCE [LARGE SCALE GENOMIC DNA]</scope>
    <source>
        <strain evidence="13 14">DSM 21279</strain>
    </source>
</reference>
<feature type="transmembrane region" description="Helical" evidence="11">
    <location>
        <begin position="141"/>
        <end position="159"/>
    </location>
</feature>
<feature type="transmembrane region" description="Helical" evidence="11">
    <location>
        <begin position="6"/>
        <end position="26"/>
    </location>
</feature>
<feature type="transmembrane region" description="Helical" evidence="11">
    <location>
        <begin position="171"/>
        <end position="196"/>
    </location>
</feature>
<sequence length="278" mass="28525">MPPSVLLAVLLGGALHAAWNVGVRAARDRRQETALVVAGAAVLSAAMLPFLPLPQAGAWPFLAVSAVLNVGYFALVAAAYDRASVTLAYPLMRGAAPALTALAAWLLLGEALPPLGWIGVLAVSAGVLLMARGAAAVTEHAAVRLALANAAIIAAYTLADGMGVRRSGHALAYTLWLFLLAAGPSLVMLLGPVGLLRWRPSPRAMLRALGGGGCTIGSYGLALWAMTRAPMAPVAALRETAMLFGLVLARLVLGERPGRRRWLAAGTIAAGAALLRLA</sequence>
<dbReference type="GO" id="GO:0005886">
    <property type="term" value="C:plasma membrane"/>
    <property type="evidence" value="ECO:0007669"/>
    <property type="project" value="UniProtKB-SubCell"/>
</dbReference>
<keyword evidence="8 11" id="KW-1133">Transmembrane helix</keyword>
<keyword evidence="5" id="KW-0441">Lipid A biosynthesis</keyword>
<evidence type="ECO:0000256" key="7">
    <source>
        <dbReference type="ARBA" id="ARBA00022985"/>
    </source>
</evidence>
<feature type="domain" description="EamA" evidence="12">
    <location>
        <begin position="144"/>
        <end position="275"/>
    </location>
</feature>
<comment type="subcellular location">
    <subcellularLocation>
        <location evidence="1">Cell membrane</location>
        <topology evidence="1">Multi-pass membrane protein</topology>
    </subcellularLocation>
</comment>
<dbReference type="GO" id="GO:0009103">
    <property type="term" value="P:lipopolysaccharide biosynthetic process"/>
    <property type="evidence" value="ECO:0007669"/>
    <property type="project" value="UniProtKB-KW"/>
</dbReference>
<feature type="transmembrane region" description="Helical" evidence="11">
    <location>
        <begin position="87"/>
        <end position="108"/>
    </location>
</feature>
<evidence type="ECO:0000256" key="1">
    <source>
        <dbReference type="ARBA" id="ARBA00004651"/>
    </source>
</evidence>
<evidence type="ECO:0000256" key="11">
    <source>
        <dbReference type="SAM" id="Phobius"/>
    </source>
</evidence>
<dbReference type="Proteomes" id="UP000325255">
    <property type="component" value="Unassembled WGS sequence"/>
</dbReference>
<feature type="transmembrane region" description="Helical" evidence="11">
    <location>
        <begin position="208"/>
        <end position="226"/>
    </location>
</feature>
<evidence type="ECO:0000313" key="14">
    <source>
        <dbReference type="Proteomes" id="UP000325255"/>
    </source>
</evidence>
<feature type="transmembrane region" description="Helical" evidence="11">
    <location>
        <begin position="33"/>
        <end position="52"/>
    </location>
</feature>
<keyword evidence="10 11" id="KW-0472">Membrane</keyword>
<dbReference type="AlphaFoldDB" id="A0A5M6J2G3"/>
<comment type="caution">
    <text evidence="13">The sequence shown here is derived from an EMBL/GenBank/DDBJ whole genome shotgun (WGS) entry which is preliminary data.</text>
</comment>
<dbReference type="GO" id="GO:0009245">
    <property type="term" value="P:lipid A biosynthetic process"/>
    <property type="evidence" value="ECO:0007669"/>
    <property type="project" value="UniProtKB-KW"/>
</dbReference>
<evidence type="ECO:0000256" key="4">
    <source>
        <dbReference type="ARBA" id="ARBA00022519"/>
    </source>
</evidence>
<dbReference type="InterPro" id="IPR037185">
    <property type="entry name" value="EmrE-like"/>
</dbReference>
<proteinExistence type="predicted"/>
<evidence type="ECO:0000256" key="9">
    <source>
        <dbReference type="ARBA" id="ARBA00023098"/>
    </source>
</evidence>
<keyword evidence="3" id="KW-0444">Lipid biosynthesis</keyword>
<feature type="transmembrane region" description="Helical" evidence="11">
    <location>
        <begin position="58"/>
        <end position="80"/>
    </location>
</feature>
<evidence type="ECO:0000256" key="3">
    <source>
        <dbReference type="ARBA" id="ARBA00022516"/>
    </source>
</evidence>
<evidence type="ECO:0000256" key="6">
    <source>
        <dbReference type="ARBA" id="ARBA00022692"/>
    </source>
</evidence>
<keyword evidence="14" id="KW-1185">Reference proteome</keyword>
<dbReference type="Gene3D" id="1.10.3730.20">
    <property type="match status" value="2"/>
</dbReference>
<accession>A0A5M6J2G3</accession>
<dbReference type="PANTHER" id="PTHR30561">
    <property type="entry name" value="SMR FAMILY PROTON-DEPENDENT DRUG EFFLUX TRANSPORTER SUGE"/>
    <property type="match status" value="1"/>
</dbReference>
<evidence type="ECO:0000256" key="5">
    <source>
        <dbReference type="ARBA" id="ARBA00022556"/>
    </source>
</evidence>
<keyword evidence="6 11" id="KW-0812">Transmembrane</keyword>
<keyword evidence="2" id="KW-1003">Cell membrane</keyword>
<dbReference type="OrthoDB" id="9783707at2"/>
<evidence type="ECO:0000313" key="13">
    <source>
        <dbReference type="EMBL" id="KAA5614782.1"/>
    </source>
</evidence>
<feature type="transmembrane region" description="Helical" evidence="11">
    <location>
        <begin position="114"/>
        <end position="134"/>
    </location>
</feature>
<keyword evidence="4" id="KW-0997">Cell inner membrane</keyword>
<dbReference type="InterPro" id="IPR000390">
    <property type="entry name" value="Small_drug/metabolite_transptr"/>
</dbReference>
<dbReference type="EMBL" id="VWPK01000001">
    <property type="protein sequence ID" value="KAA5614782.1"/>
    <property type="molecule type" value="Genomic_DNA"/>
</dbReference>
<protein>
    <submittedName>
        <fullName evidence="13">EamA family transporter</fullName>
    </submittedName>
</protein>
<feature type="domain" description="EamA" evidence="12">
    <location>
        <begin position="6"/>
        <end position="131"/>
    </location>
</feature>
<name>A0A5M6J2G3_9PROT</name>